<feature type="binding site" evidence="6">
    <location>
        <position position="234"/>
    </location>
    <ligand>
        <name>S-adenosyl-L-methionine</name>
        <dbReference type="ChEBI" id="CHEBI:59789"/>
    </ligand>
</feature>
<dbReference type="PANTHER" id="PTHR10882:SF0">
    <property type="entry name" value="DIPHTHINE METHYL ESTER SYNTHASE"/>
    <property type="match status" value="1"/>
</dbReference>
<dbReference type="GO" id="GO:0017183">
    <property type="term" value="P:protein histidyl modification to diphthamide"/>
    <property type="evidence" value="ECO:0007669"/>
    <property type="project" value="InterPro"/>
</dbReference>
<evidence type="ECO:0000256" key="1">
    <source>
        <dbReference type="ARBA" id="ARBA00005156"/>
    </source>
</evidence>
<evidence type="ECO:0000256" key="3">
    <source>
        <dbReference type="ARBA" id="ARBA00022603"/>
    </source>
</evidence>
<evidence type="ECO:0000313" key="9">
    <source>
        <dbReference type="Proteomes" id="UP000675968"/>
    </source>
</evidence>
<evidence type="ECO:0000259" key="7">
    <source>
        <dbReference type="Pfam" id="PF00590"/>
    </source>
</evidence>
<keyword evidence="4 8" id="KW-0808">Transferase</keyword>
<evidence type="ECO:0000256" key="6">
    <source>
        <dbReference type="PIRSR" id="PIRSR036432-1"/>
    </source>
</evidence>
<evidence type="ECO:0000256" key="4">
    <source>
        <dbReference type="ARBA" id="ARBA00022679"/>
    </source>
</evidence>
<dbReference type="InterPro" id="IPR014776">
    <property type="entry name" value="4pyrrole_Mease_sub2"/>
</dbReference>
<dbReference type="CDD" id="cd11647">
    <property type="entry name" value="DHP5_DphB"/>
    <property type="match status" value="1"/>
</dbReference>
<sequence>MEIVAMLYVIGIGLSPQQMTLEAVAAVKKSRKIYLENYTSAFASGTRKQLEKILHKKITVLTRKQVEEEFTPVLSLARKKTVALLVYGNPLFATTHIQLILDAQAKRTPITVIPGISIVNYVGATGLDAYKFGRTATVVFQEPNYSPHSFFDIIEKNSQAGLHSLCLLDIRTDENRFMTVTEAIAILRKIADFRNSDLIQNTVLIGLYGVGGKNQRIRIENPSITRKPIEAYPQSLIVCGKLNPKEQEAIELFRGKKR</sequence>
<comment type="caution">
    <text evidence="8">The sequence shown here is derived from an EMBL/GenBank/DDBJ whole genome shotgun (WGS) entry which is preliminary data.</text>
</comment>
<dbReference type="AlphaFoldDB" id="A0A8T4LFB5"/>
<accession>A0A8T4LFB5</accession>
<dbReference type="NCBIfam" id="TIGR00522">
    <property type="entry name" value="dph5"/>
    <property type="match status" value="1"/>
</dbReference>
<dbReference type="InterPro" id="IPR035996">
    <property type="entry name" value="4pyrrol_Methylase_sf"/>
</dbReference>
<keyword evidence="5 6" id="KW-0949">S-adenosyl-L-methionine</keyword>
<feature type="binding site" evidence="6">
    <location>
        <position position="168"/>
    </location>
    <ligand>
        <name>S-adenosyl-L-methionine</name>
        <dbReference type="ChEBI" id="CHEBI:59789"/>
    </ligand>
</feature>
<dbReference type="PIRSF" id="PIRSF036432">
    <property type="entry name" value="Diphthine_synth"/>
    <property type="match status" value="1"/>
</dbReference>
<dbReference type="PANTHER" id="PTHR10882">
    <property type="entry name" value="DIPHTHINE SYNTHASE"/>
    <property type="match status" value="1"/>
</dbReference>
<dbReference type="InterPro" id="IPR004551">
    <property type="entry name" value="Dphthn_synthase"/>
</dbReference>
<feature type="binding site" evidence="6">
    <location>
        <position position="210"/>
    </location>
    <ligand>
        <name>S-adenosyl-L-methionine</name>
        <dbReference type="ChEBI" id="CHEBI:59789"/>
    </ligand>
</feature>
<organism evidence="8 9">
    <name type="scientific">Candidatus Iainarchaeum sp</name>
    <dbReference type="NCBI Taxonomy" id="3101447"/>
    <lineage>
        <taxon>Archaea</taxon>
        <taxon>Candidatus Iainarchaeota</taxon>
        <taxon>Candidatus Iainarchaeia</taxon>
        <taxon>Candidatus Iainarchaeales</taxon>
        <taxon>Candidatus Iainarchaeaceae</taxon>
        <taxon>Candidatus Iainarchaeum</taxon>
    </lineage>
</organism>
<dbReference type="GO" id="GO:0004164">
    <property type="term" value="F:diphthine synthase activity"/>
    <property type="evidence" value="ECO:0007669"/>
    <property type="project" value="UniProtKB-EC"/>
</dbReference>
<dbReference type="EMBL" id="JAGVWC010000011">
    <property type="protein sequence ID" value="MBS3061975.1"/>
    <property type="molecule type" value="Genomic_DNA"/>
</dbReference>
<proteinExistence type="inferred from homology"/>
<reference evidence="8" key="1">
    <citation type="submission" date="2021-03" db="EMBL/GenBank/DDBJ databases">
        <authorList>
            <person name="Jaffe A."/>
        </authorList>
    </citation>
    <scope>NUCLEOTIDE SEQUENCE</scope>
    <source>
        <strain evidence="8">RIFCSPLOWO2_01_FULL_AR10_48_17</strain>
    </source>
</reference>
<dbReference type="SUPFAM" id="SSF53790">
    <property type="entry name" value="Tetrapyrrole methylase"/>
    <property type="match status" value="1"/>
</dbReference>
<dbReference type="InterPro" id="IPR000878">
    <property type="entry name" value="4pyrrol_Mease"/>
</dbReference>
<evidence type="ECO:0000256" key="2">
    <source>
        <dbReference type="ARBA" id="ARBA00006729"/>
    </source>
</evidence>
<keyword evidence="3 8" id="KW-0489">Methyltransferase</keyword>
<evidence type="ECO:0000313" key="8">
    <source>
        <dbReference type="EMBL" id="MBS3061975.1"/>
    </source>
</evidence>
<gene>
    <name evidence="8" type="primary">dph5</name>
    <name evidence="8" type="ORF">J4215_05325</name>
</gene>
<feature type="binding site" evidence="6">
    <location>
        <position position="14"/>
    </location>
    <ligand>
        <name>S-adenosyl-L-methionine</name>
        <dbReference type="ChEBI" id="CHEBI:59789"/>
    </ligand>
</feature>
<dbReference type="EC" id="2.1.1.98" evidence="8"/>
<dbReference type="InterPro" id="IPR014777">
    <property type="entry name" value="4pyrrole_Mease_sub1"/>
</dbReference>
<dbReference type="Gene3D" id="3.30.950.10">
    <property type="entry name" value="Methyltransferase, Cobalt-precorrin-4 Transmethylase, Domain 2"/>
    <property type="match status" value="1"/>
</dbReference>
<dbReference type="Pfam" id="PF00590">
    <property type="entry name" value="TP_methylase"/>
    <property type="match status" value="1"/>
</dbReference>
<comment type="similarity">
    <text evidence="2">Belongs to the diphthine synthase family.</text>
</comment>
<dbReference type="Gene3D" id="3.40.1010.10">
    <property type="entry name" value="Cobalt-precorrin-4 Transmethylase, Domain 1"/>
    <property type="match status" value="1"/>
</dbReference>
<dbReference type="GO" id="GO:0032259">
    <property type="term" value="P:methylation"/>
    <property type="evidence" value="ECO:0007669"/>
    <property type="project" value="UniProtKB-KW"/>
</dbReference>
<feature type="domain" description="Tetrapyrrole methylase" evidence="7">
    <location>
        <begin position="6"/>
        <end position="143"/>
    </location>
</feature>
<name>A0A8T4LFB5_9ARCH</name>
<comment type="pathway">
    <text evidence="1">Protein modification; peptidyl-diphthamide biosynthesis.</text>
</comment>
<evidence type="ECO:0000256" key="5">
    <source>
        <dbReference type="ARBA" id="ARBA00022691"/>
    </source>
</evidence>
<protein>
    <submittedName>
        <fullName evidence="8">Diphthine synthase</fullName>
        <ecNumber evidence="8">2.1.1.98</ecNumber>
    </submittedName>
</protein>
<reference evidence="8" key="2">
    <citation type="submission" date="2021-05" db="EMBL/GenBank/DDBJ databases">
        <title>Protein family content uncovers lineage relationships and bacterial pathway maintenance mechanisms in DPANN archaea.</title>
        <authorList>
            <person name="Castelle C.J."/>
            <person name="Meheust R."/>
            <person name="Jaffe A.L."/>
            <person name="Seitz K."/>
            <person name="Gong X."/>
            <person name="Baker B.J."/>
            <person name="Banfield J.F."/>
        </authorList>
    </citation>
    <scope>NUCLEOTIDE SEQUENCE</scope>
    <source>
        <strain evidence="8">RIFCSPLOWO2_01_FULL_AR10_48_17</strain>
    </source>
</reference>
<feature type="binding site" evidence="6">
    <location>
        <begin position="117"/>
        <end position="118"/>
    </location>
    <ligand>
        <name>S-adenosyl-L-methionine</name>
        <dbReference type="ChEBI" id="CHEBI:59789"/>
    </ligand>
</feature>
<dbReference type="Proteomes" id="UP000675968">
    <property type="component" value="Unassembled WGS sequence"/>
</dbReference>